<dbReference type="Proteomes" id="UP001165653">
    <property type="component" value="Unassembled WGS sequence"/>
</dbReference>
<organism evidence="1 2">
    <name type="scientific">Luteolibacter rhizosphaerae</name>
    <dbReference type="NCBI Taxonomy" id="2989719"/>
    <lineage>
        <taxon>Bacteria</taxon>
        <taxon>Pseudomonadati</taxon>
        <taxon>Verrucomicrobiota</taxon>
        <taxon>Verrucomicrobiia</taxon>
        <taxon>Verrucomicrobiales</taxon>
        <taxon>Verrucomicrobiaceae</taxon>
        <taxon>Luteolibacter</taxon>
    </lineage>
</organism>
<dbReference type="InterPro" id="IPR006311">
    <property type="entry name" value="TAT_signal"/>
</dbReference>
<keyword evidence="2" id="KW-1185">Reference proteome</keyword>
<dbReference type="EMBL" id="JAPDDR010000012">
    <property type="protein sequence ID" value="MCW1916026.1"/>
    <property type="molecule type" value="Genomic_DNA"/>
</dbReference>
<gene>
    <name evidence="1" type="ORF">OJ996_20730</name>
</gene>
<protein>
    <recommendedName>
        <fullName evidence="3">Twin-arginine translocation signal domain-containing protein</fullName>
    </recommendedName>
</protein>
<evidence type="ECO:0000313" key="1">
    <source>
        <dbReference type="EMBL" id="MCW1916026.1"/>
    </source>
</evidence>
<dbReference type="PROSITE" id="PS51318">
    <property type="entry name" value="TAT"/>
    <property type="match status" value="1"/>
</dbReference>
<sequence>MSNEYTRRGFLATATQGALLGTGALEFLSRLPAISAAEAGVDASIVRFLPEIEPLVRLLEDTPRERVIEEVGQRIKTGTTHREILAATFLAGIRNIQPRPVGFKFHAVLVVNSAHLASQNSPDADRWLPLLWAVDQFKASQARDKKEGDWTMEGVYEPSVPPADRAAEAFRKGMDAWDCSCADSAAASLARGSSSQDAFDLFCRYGARDYRDIGHKAIYVANSWRLLQTIGWQHSEPVLRSLAYALLACDGTNPADGDALADRPGRKNAERLKELRVTWNGGENRSGAAADLLAVLRSGSWDEASAKVVSLINSGCSPQPVWDAMFQCSAELLMRAPGIIALHACTTTNALHYAFRHASDDETRRFLMLQNASFLPLFREDAGISGGVEIDTFEPIVSESRGHAAVDEIFAGLNDDRLGAARRTLDFLDAGGDPKLFTDAAQRLIYMKGTDSHDYKFSSAIIEDYKSLSPAFRNRFLAASVHWLKGSGGADSPLVVRSRAAL</sequence>
<comment type="caution">
    <text evidence="1">The sequence shown here is derived from an EMBL/GenBank/DDBJ whole genome shotgun (WGS) entry which is preliminary data.</text>
</comment>
<accession>A0ABT3G852</accession>
<dbReference type="RefSeq" id="WP_264515590.1">
    <property type="nucleotide sequence ID" value="NZ_JAPDDR010000012.1"/>
</dbReference>
<evidence type="ECO:0008006" key="3">
    <source>
        <dbReference type="Google" id="ProtNLM"/>
    </source>
</evidence>
<evidence type="ECO:0000313" key="2">
    <source>
        <dbReference type="Proteomes" id="UP001165653"/>
    </source>
</evidence>
<name>A0ABT3G852_9BACT</name>
<reference evidence="1" key="1">
    <citation type="submission" date="2022-10" db="EMBL/GenBank/DDBJ databases">
        <title>Luteolibacter sp. GHJ8, whole genome shotgun sequencing project.</title>
        <authorList>
            <person name="Zhao G."/>
            <person name="Shen L."/>
        </authorList>
    </citation>
    <scope>NUCLEOTIDE SEQUENCE</scope>
    <source>
        <strain evidence="1">GHJ8</strain>
    </source>
</reference>
<proteinExistence type="predicted"/>